<dbReference type="AlphaFoldDB" id="A0A1D7YA42"/>
<feature type="region of interest" description="Disordered" evidence="1">
    <location>
        <begin position="48"/>
        <end position="75"/>
    </location>
</feature>
<protein>
    <submittedName>
        <fullName evidence="2">Uncharacterized protein</fullName>
    </submittedName>
</protein>
<name>A0A1D7YA42_9ACTN</name>
<sequence>MGGRGGGRGPREAAHHQDESSRPSIALRFSLEQESQKYWRTPFSTEQVQVAGGGPSAGVPQRAHTSTRRSGVEPP</sequence>
<dbReference type="EMBL" id="CP017248">
    <property type="protein sequence ID" value="AOR32199.1"/>
    <property type="molecule type" value="Genomic_DNA"/>
</dbReference>
<feature type="compositionally biased region" description="Basic and acidic residues" evidence="1">
    <location>
        <begin position="9"/>
        <end position="21"/>
    </location>
</feature>
<evidence type="ECO:0000313" key="3">
    <source>
        <dbReference type="Proteomes" id="UP000094960"/>
    </source>
</evidence>
<dbReference type="Proteomes" id="UP000094960">
    <property type="component" value="Chromosome"/>
</dbReference>
<gene>
    <name evidence="2" type="ORF">BFF78_15010</name>
</gene>
<organism evidence="2 3">
    <name type="scientific">Streptomyces fodineus</name>
    <dbReference type="NCBI Taxonomy" id="1904616"/>
    <lineage>
        <taxon>Bacteria</taxon>
        <taxon>Bacillati</taxon>
        <taxon>Actinomycetota</taxon>
        <taxon>Actinomycetes</taxon>
        <taxon>Kitasatosporales</taxon>
        <taxon>Streptomycetaceae</taxon>
        <taxon>Streptomyces</taxon>
    </lineage>
</organism>
<accession>A0A1D7YA42</accession>
<keyword evidence="3" id="KW-1185">Reference proteome</keyword>
<evidence type="ECO:0000313" key="2">
    <source>
        <dbReference type="EMBL" id="AOR32199.1"/>
    </source>
</evidence>
<evidence type="ECO:0000256" key="1">
    <source>
        <dbReference type="SAM" id="MobiDB-lite"/>
    </source>
</evidence>
<dbReference type="KEGG" id="spun:BFF78_15010"/>
<proteinExistence type="predicted"/>
<reference evidence="3" key="1">
    <citation type="submission" date="2016-09" db="EMBL/GenBank/DDBJ databases">
        <title>Streptomyces puniciscabiei strain:TW1S1 Genome sequencing and assembly.</title>
        <authorList>
            <person name="Kim M.-K."/>
            <person name="Kim S.B."/>
        </authorList>
    </citation>
    <scope>NUCLEOTIDE SEQUENCE [LARGE SCALE GENOMIC DNA]</scope>
    <source>
        <strain evidence="3">TW1S1</strain>
    </source>
</reference>
<feature type="region of interest" description="Disordered" evidence="1">
    <location>
        <begin position="1"/>
        <end position="25"/>
    </location>
</feature>